<evidence type="ECO:0008006" key="3">
    <source>
        <dbReference type="Google" id="ProtNLM"/>
    </source>
</evidence>
<dbReference type="Proteomes" id="UP000231501">
    <property type="component" value="Unassembled WGS sequence"/>
</dbReference>
<name>A0A2G9C649_9BURK</name>
<evidence type="ECO:0000313" key="1">
    <source>
        <dbReference type="EMBL" id="PIM51921.1"/>
    </source>
</evidence>
<gene>
    <name evidence="1" type="ORF">CS062_17505</name>
</gene>
<reference evidence="1 2" key="1">
    <citation type="submission" date="2017-11" db="EMBL/GenBank/DDBJ databases">
        <title>Draft genome sequence of Mitsuaria sp. HWN-4.</title>
        <authorList>
            <person name="Gundlapally S.R."/>
        </authorList>
    </citation>
    <scope>NUCLEOTIDE SEQUENCE [LARGE SCALE GENOMIC DNA]</scope>
    <source>
        <strain evidence="1 2">HWN-4</strain>
    </source>
</reference>
<dbReference type="EMBL" id="PEOG01000050">
    <property type="protein sequence ID" value="PIM51921.1"/>
    <property type="molecule type" value="Genomic_DNA"/>
</dbReference>
<protein>
    <recommendedName>
        <fullName evidence="3">IrrE N-terminal-like domain-containing protein</fullName>
    </recommendedName>
</protein>
<sequence>MLIRFTMGCRKAPFFVMQDNNQGGGMETTKEIVNFYIKQMFETAREKTKKVCEANGIPFEPTSARDLRPIPVYEDAPCSLLKLANIHHTTTISWPAIESSYLQAYWKRRAWQGRKAQNEIVILVNNNYCWARFYAAKELMHCFMEDENYPRSGTIELVNDLIDDLATTGFMRCETPQTIVDEAAWVGAIEYLLPSSWTATLRALRADLQTAFPQFDPDLLIAQIVRVPASVVRSMLKHRA</sequence>
<proteinExistence type="predicted"/>
<organism evidence="1 2">
    <name type="scientific">Roseateles chitinivorans</name>
    <dbReference type="NCBI Taxonomy" id="2917965"/>
    <lineage>
        <taxon>Bacteria</taxon>
        <taxon>Pseudomonadati</taxon>
        <taxon>Pseudomonadota</taxon>
        <taxon>Betaproteobacteria</taxon>
        <taxon>Burkholderiales</taxon>
        <taxon>Sphaerotilaceae</taxon>
        <taxon>Roseateles</taxon>
    </lineage>
</organism>
<comment type="caution">
    <text evidence="1">The sequence shown here is derived from an EMBL/GenBank/DDBJ whole genome shotgun (WGS) entry which is preliminary data.</text>
</comment>
<evidence type="ECO:0000313" key="2">
    <source>
        <dbReference type="Proteomes" id="UP000231501"/>
    </source>
</evidence>
<accession>A0A2G9C649</accession>
<keyword evidence="2" id="KW-1185">Reference proteome</keyword>
<dbReference type="AlphaFoldDB" id="A0A2G9C649"/>